<keyword evidence="7 8" id="KW-0539">Nucleus</keyword>
<dbReference type="Gene3D" id="3.30.40.10">
    <property type="entry name" value="Zinc/RING finger domain, C3HC4 (zinc finger)"/>
    <property type="match status" value="1"/>
</dbReference>
<dbReference type="AlphaFoldDB" id="A0AA39X9U0"/>
<dbReference type="Pfam" id="PF21202">
    <property type="entry name" value="SLX1_C"/>
    <property type="match status" value="1"/>
</dbReference>
<evidence type="ECO:0000256" key="1">
    <source>
        <dbReference type="ARBA" id="ARBA00022722"/>
    </source>
</evidence>
<evidence type="ECO:0000256" key="9">
    <source>
        <dbReference type="SAM" id="MobiDB-lite"/>
    </source>
</evidence>
<comment type="caution">
    <text evidence="11">The sequence shown here is derived from an EMBL/GenBank/DDBJ whole genome shotgun (WGS) entry which is preliminary data.</text>
</comment>
<dbReference type="PANTHER" id="PTHR20208:SF10">
    <property type="entry name" value="STRUCTURE-SPECIFIC ENDONUCLEASE SUBUNIT SLX1"/>
    <property type="match status" value="1"/>
</dbReference>
<dbReference type="GO" id="GO:0017108">
    <property type="term" value="F:5'-flap endonuclease activity"/>
    <property type="evidence" value="ECO:0007669"/>
    <property type="project" value="InterPro"/>
</dbReference>
<keyword evidence="4 8" id="KW-0378">Hydrolase</keyword>
<dbReference type="GO" id="GO:0000724">
    <property type="term" value="P:double-strand break repair via homologous recombination"/>
    <property type="evidence" value="ECO:0007669"/>
    <property type="project" value="TreeGrafter"/>
</dbReference>
<dbReference type="GO" id="GO:0033557">
    <property type="term" value="C:Slx1-Slx4 complex"/>
    <property type="evidence" value="ECO:0007669"/>
    <property type="project" value="UniProtKB-UniRule"/>
</dbReference>
<evidence type="ECO:0000256" key="8">
    <source>
        <dbReference type="HAMAP-Rule" id="MF_03100"/>
    </source>
</evidence>
<dbReference type="InterPro" id="IPR050381">
    <property type="entry name" value="SLX1_endonuclease"/>
</dbReference>
<proteinExistence type="inferred from homology"/>
<keyword evidence="6 8" id="KW-0234">DNA repair</keyword>
<keyword evidence="5 8" id="KW-0233">DNA recombination</keyword>
<dbReference type="HAMAP" id="MF_03100">
    <property type="entry name" value="Endonuc_su_Slx1"/>
    <property type="match status" value="1"/>
</dbReference>
<feature type="region of interest" description="Disordered" evidence="9">
    <location>
        <begin position="173"/>
        <end position="206"/>
    </location>
</feature>
<keyword evidence="3 8" id="KW-0227">DNA damage</keyword>
<dbReference type="Proteomes" id="UP001174934">
    <property type="component" value="Unassembled WGS sequence"/>
</dbReference>
<comment type="subcellular location">
    <subcellularLocation>
        <location evidence="8">Nucleus</location>
    </subcellularLocation>
</comment>
<dbReference type="InterPro" id="IPR035901">
    <property type="entry name" value="GIY-YIG_endonuc_sf"/>
</dbReference>
<dbReference type="InterPro" id="IPR027520">
    <property type="entry name" value="Slx1"/>
</dbReference>
<dbReference type="GO" id="GO:0008821">
    <property type="term" value="F:crossover junction DNA endonuclease activity"/>
    <property type="evidence" value="ECO:0007669"/>
    <property type="project" value="TreeGrafter"/>
</dbReference>
<reference evidence="11" key="1">
    <citation type="submission" date="2023-06" db="EMBL/GenBank/DDBJ databases">
        <title>Genome-scale phylogeny and comparative genomics of the fungal order Sordariales.</title>
        <authorList>
            <consortium name="Lawrence Berkeley National Laboratory"/>
            <person name="Hensen N."/>
            <person name="Bonometti L."/>
            <person name="Westerberg I."/>
            <person name="Brannstrom I.O."/>
            <person name="Guillou S."/>
            <person name="Cros-Aarteil S."/>
            <person name="Calhoun S."/>
            <person name="Haridas S."/>
            <person name="Kuo A."/>
            <person name="Mondo S."/>
            <person name="Pangilinan J."/>
            <person name="Riley R."/>
            <person name="LaButti K."/>
            <person name="Andreopoulos B."/>
            <person name="Lipzen A."/>
            <person name="Chen C."/>
            <person name="Yanf M."/>
            <person name="Daum C."/>
            <person name="Ng V."/>
            <person name="Clum A."/>
            <person name="Steindorff A."/>
            <person name="Ohm R."/>
            <person name="Martin F."/>
            <person name="Silar P."/>
            <person name="Natvig D."/>
            <person name="Lalanne C."/>
            <person name="Gautier V."/>
            <person name="Ament-velasquez S.L."/>
            <person name="Kruys A."/>
            <person name="Hutchinson M.I."/>
            <person name="Powell A.J."/>
            <person name="Barry K."/>
            <person name="Miller A.N."/>
            <person name="Grigoriev I.V."/>
            <person name="Debuchy R."/>
            <person name="Gladieux P."/>
            <person name="Thoren M.H."/>
            <person name="Johannesson H."/>
        </authorList>
    </citation>
    <scope>NUCLEOTIDE SEQUENCE</scope>
    <source>
        <strain evidence="11">SMH3391-2</strain>
    </source>
</reference>
<keyword evidence="1 8" id="KW-0540">Nuclease</keyword>
<evidence type="ECO:0000256" key="6">
    <source>
        <dbReference type="ARBA" id="ARBA00023204"/>
    </source>
</evidence>
<feature type="domain" description="GIY-YIG" evidence="10">
    <location>
        <begin position="10"/>
        <end position="92"/>
    </location>
</feature>
<gene>
    <name evidence="11" type="ORF">B0T17DRAFT_490487</name>
</gene>
<dbReference type="InterPro" id="IPR048749">
    <property type="entry name" value="SLX1_C"/>
</dbReference>
<dbReference type="EMBL" id="JAULSR010000002">
    <property type="protein sequence ID" value="KAK0629547.1"/>
    <property type="molecule type" value="Genomic_DNA"/>
</dbReference>
<dbReference type="CDD" id="cd10455">
    <property type="entry name" value="GIY-YIG_SLX1"/>
    <property type="match status" value="1"/>
</dbReference>
<evidence type="ECO:0000256" key="5">
    <source>
        <dbReference type="ARBA" id="ARBA00023172"/>
    </source>
</evidence>
<sequence>MASQTKPIPALYTVYILRSTVRHASLYIGSTPNPPRRLSQHNGVVRGGAVRTSKGSLRPWEMVGLVSGFPSMVAALKFEWALTNPHLSMHIPSTSRLTVSTQVKANGHPRRPPKSLTSVLSNLHLLLRVPSFACWPLKAHFFAPEVYAAWQKWSTTANEQLRASLPVVTCFGPPPKDTTSTSRATAKEDDIASREEGSEEVESPTPWGIHALPLDYEPMKDYVAKGQGIFEFEQEGDCVVCREAIVSGQGLHALCANGACDGVGHLACWSRQLLPRTGENADDILPVQGKCPKCHGDVQWGDMMTELTLRLRGQKEVEKLLKTKRKRRVAKANIKTVVAT</sequence>
<comment type="similarity">
    <text evidence="8">Belongs to the SLX1 family.</text>
</comment>
<comment type="subunit">
    <text evidence="8">Forms a heterodimer with SLX4.</text>
</comment>
<dbReference type="InterPro" id="IPR013083">
    <property type="entry name" value="Znf_RING/FYVE/PHD"/>
</dbReference>
<dbReference type="PROSITE" id="PS50164">
    <property type="entry name" value="GIY_YIG"/>
    <property type="match status" value="1"/>
</dbReference>
<comment type="cofactor">
    <cofactor evidence="8">
        <name>a divalent metal cation</name>
        <dbReference type="ChEBI" id="CHEBI:60240"/>
    </cofactor>
</comment>
<name>A0AA39X9U0_9PEZI</name>
<evidence type="ECO:0000313" key="12">
    <source>
        <dbReference type="Proteomes" id="UP001174934"/>
    </source>
</evidence>
<protein>
    <submittedName>
        <fullName evidence="11">Structure-specific endonuclease subunit SLX1</fullName>
    </submittedName>
</protein>
<evidence type="ECO:0000256" key="7">
    <source>
        <dbReference type="ARBA" id="ARBA00023242"/>
    </source>
</evidence>
<keyword evidence="2 8" id="KW-0255">Endonuclease</keyword>
<comment type="caution">
    <text evidence="8">Lacks conserved residue(s) required for the propagation of feature annotation.</text>
</comment>
<dbReference type="Pfam" id="PF01541">
    <property type="entry name" value="GIY-YIG"/>
    <property type="match status" value="1"/>
</dbReference>
<accession>A0AA39X9U0</accession>
<evidence type="ECO:0000256" key="2">
    <source>
        <dbReference type="ARBA" id="ARBA00022759"/>
    </source>
</evidence>
<dbReference type="PANTHER" id="PTHR20208">
    <property type="entry name" value="STRUCTURE-SPECIFIC ENDONUCLEASE SUBUNIT SLX1"/>
    <property type="match status" value="1"/>
</dbReference>
<dbReference type="Gene3D" id="3.40.1440.10">
    <property type="entry name" value="GIY-YIG endonuclease"/>
    <property type="match status" value="1"/>
</dbReference>
<evidence type="ECO:0000256" key="4">
    <source>
        <dbReference type="ARBA" id="ARBA00022801"/>
    </source>
</evidence>
<evidence type="ECO:0000256" key="3">
    <source>
        <dbReference type="ARBA" id="ARBA00022763"/>
    </source>
</evidence>
<organism evidence="11 12">
    <name type="scientific">Bombardia bombarda</name>
    <dbReference type="NCBI Taxonomy" id="252184"/>
    <lineage>
        <taxon>Eukaryota</taxon>
        <taxon>Fungi</taxon>
        <taxon>Dikarya</taxon>
        <taxon>Ascomycota</taxon>
        <taxon>Pezizomycotina</taxon>
        <taxon>Sordariomycetes</taxon>
        <taxon>Sordariomycetidae</taxon>
        <taxon>Sordariales</taxon>
        <taxon>Lasiosphaeriaceae</taxon>
        <taxon>Bombardia</taxon>
    </lineage>
</organism>
<dbReference type="InterPro" id="IPR000305">
    <property type="entry name" value="GIY-YIG_endonuc"/>
</dbReference>
<evidence type="ECO:0000259" key="10">
    <source>
        <dbReference type="PROSITE" id="PS50164"/>
    </source>
</evidence>
<feature type="compositionally biased region" description="Basic and acidic residues" evidence="9">
    <location>
        <begin position="185"/>
        <end position="196"/>
    </location>
</feature>
<evidence type="ECO:0000313" key="11">
    <source>
        <dbReference type="EMBL" id="KAK0629547.1"/>
    </source>
</evidence>
<keyword evidence="12" id="KW-1185">Reference proteome</keyword>
<comment type="function">
    <text evidence="8">Catalytic subunit of the SLX1-SLX4 structure-specific endonuclease that resolves DNA secondary structures generated during DNA repair and recombination. Has endonuclease activity towards branched DNA substrates, introducing single-strand cuts in duplex DNA close to junctions with ss-DNA.</text>
</comment>